<evidence type="ECO:0000313" key="2">
    <source>
        <dbReference type="EMBL" id="AEH92299.1"/>
    </source>
</evidence>
<reference evidence="2 3" key="1">
    <citation type="journal article" date="2011" name="J. Bacteriol.">
        <title>Genome sequence of the nonpathogenic Listeria monocytogenes serovar 4a strain M7.</title>
        <authorList>
            <person name="Chen J."/>
            <person name="Xia Y."/>
            <person name="Cheng C."/>
            <person name="Fang C."/>
            <person name="Shan Y."/>
            <person name="Jin G."/>
            <person name="Fang W."/>
        </authorList>
    </citation>
    <scope>NUCLEOTIDE SEQUENCE [LARGE SCALE GENOMIC DNA]</scope>
    <source>
        <strain evidence="2 3">M7</strain>
    </source>
</reference>
<dbReference type="EMBL" id="CP002816">
    <property type="protein sequence ID" value="AEH92299.1"/>
    <property type="molecule type" value="Genomic_DNA"/>
</dbReference>
<accession>A0A0E0UVG0</accession>
<proteinExistence type="predicted"/>
<protein>
    <submittedName>
        <fullName evidence="2">Gp15</fullName>
    </submittedName>
</protein>
<name>A0A0E0UVG0_LISMM</name>
<evidence type="ECO:0000259" key="1">
    <source>
        <dbReference type="Pfam" id="PF05709"/>
    </source>
</evidence>
<dbReference type="PATRIC" id="fig|1030009.3.peg.1283"/>
<dbReference type="Pfam" id="PF05709">
    <property type="entry name" value="Sipho_tail"/>
    <property type="match status" value="1"/>
</dbReference>
<gene>
    <name evidence="2" type="ordered locus">LMM7_1294</name>
</gene>
<organism evidence="2 3">
    <name type="scientific">Listeria monocytogenes serotype 4a (strain M7)</name>
    <dbReference type="NCBI Taxonomy" id="1030009"/>
    <lineage>
        <taxon>Bacteria</taxon>
        <taxon>Bacillati</taxon>
        <taxon>Bacillota</taxon>
        <taxon>Bacilli</taxon>
        <taxon>Bacillales</taxon>
        <taxon>Listeriaceae</taxon>
        <taxon>Listeria</taxon>
    </lineage>
</organism>
<dbReference type="InterPro" id="IPR008841">
    <property type="entry name" value="Siphovirus-type_tail_N"/>
</dbReference>
<dbReference type="RefSeq" id="WP_012581452.1">
    <property type="nucleotide sequence ID" value="NC_017537.1"/>
</dbReference>
<dbReference type="Proteomes" id="UP000000486">
    <property type="component" value="Chromosome"/>
</dbReference>
<dbReference type="HOGENOM" id="CLU_084407_0_0_9"/>
<dbReference type="AlphaFoldDB" id="A0A0E0UVG0"/>
<dbReference type="KEGG" id="lmq:LMM7_1294"/>
<evidence type="ECO:0000313" key="3">
    <source>
        <dbReference type="Proteomes" id="UP000000486"/>
    </source>
</evidence>
<feature type="domain" description="Siphovirus-type tail component RIFT-related" evidence="1">
    <location>
        <begin position="44"/>
        <end position="131"/>
    </location>
</feature>
<sequence length="276" mass="31716">MKIPKKSRWVLILNKNNEKELTSLSGLYFLEAEQEDLNYRALVQTSEINDGEVPISNFFDPFTLKLLFYFKGRDEKDLNLLVQELRQELAIRNSYYVVHSDLPMFKYPCNQASFEIERINNSDAKISISFRVFKGYKESLPNTLSAQLIDNNWGFGMGLEMQDLSYTHETKSFDIFNAGLEIDPRLQHTLKIAFSGIVTNKLTIYNQTTDDSFIYNGNLKKNNILLLDGVYPLVDGARCGKNTNNGIVRLAKGNNSIKIEGANDFKISFAFHFLYR</sequence>